<evidence type="ECO:0000313" key="2">
    <source>
        <dbReference type="EMBL" id="MDC0742440.1"/>
    </source>
</evidence>
<dbReference type="RefSeq" id="WP_271917798.1">
    <property type="nucleotide sequence ID" value="NZ_JAQNDO010000001.1"/>
</dbReference>
<keyword evidence="3" id="KW-1185">Reference proteome</keyword>
<organism evidence="2 3">
    <name type="scientific">Polyangium mundeleinium</name>
    <dbReference type="NCBI Taxonomy" id="2995306"/>
    <lineage>
        <taxon>Bacteria</taxon>
        <taxon>Pseudomonadati</taxon>
        <taxon>Myxococcota</taxon>
        <taxon>Polyangia</taxon>
        <taxon>Polyangiales</taxon>
        <taxon>Polyangiaceae</taxon>
        <taxon>Polyangium</taxon>
    </lineage>
</organism>
<accession>A0ABT5EKS4</accession>
<protein>
    <submittedName>
        <fullName evidence="2">Uncharacterized protein</fullName>
    </submittedName>
</protein>
<dbReference type="EMBL" id="JAQNDO010000001">
    <property type="protein sequence ID" value="MDC0742440.1"/>
    <property type="molecule type" value="Genomic_DNA"/>
</dbReference>
<sequence>MMLVTRGRTEAAAGAGREGTRESAHGIELASLREGAEHASVPRGFLAAGQEEVMAQKAMYSYRGDTRDDATVRDHGGFAPKFLLEQHNGGFDEFIKCTNKTAGKLGCNCPGTTEADLFRGGRNEFLKIMEKPINLQAHVMFNKSGYISTAFRSDETYAGHQYRMGGLLYEYSIQEAAARFRIAAKIPGLVNGWKVYLDAVNIGQSMLIAITPRGGVELTFITPVPYKYITHVGFK</sequence>
<gene>
    <name evidence="2" type="ORF">POL67_13890</name>
</gene>
<proteinExistence type="predicted"/>
<comment type="caution">
    <text evidence="2">The sequence shown here is derived from an EMBL/GenBank/DDBJ whole genome shotgun (WGS) entry which is preliminary data.</text>
</comment>
<dbReference type="Proteomes" id="UP001221411">
    <property type="component" value="Unassembled WGS sequence"/>
</dbReference>
<evidence type="ECO:0000313" key="3">
    <source>
        <dbReference type="Proteomes" id="UP001221411"/>
    </source>
</evidence>
<reference evidence="2 3" key="1">
    <citation type="submission" date="2022-11" db="EMBL/GenBank/DDBJ databases">
        <title>Minimal conservation of predation-associated metabolite biosynthetic gene clusters underscores biosynthetic potential of Myxococcota including descriptions for ten novel species: Archangium lansinium sp. nov., Myxococcus landrumus sp. nov., Nannocystis bai.</title>
        <authorList>
            <person name="Ahearne A."/>
            <person name="Stevens C."/>
            <person name="Dowd S."/>
        </authorList>
    </citation>
    <scope>NUCLEOTIDE SEQUENCE [LARGE SCALE GENOMIC DNA]</scope>
    <source>
        <strain evidence="2 3">RJM3</strain>
    </source>
</reference>
<feature type="region of interest" description="Disordered" evidence="1">
    <location>
        <begin position="1"/>
        <end position="24"/>
    </location>
</feature>
<name>A0ABT5EKS4_9BACT</name>
<evidence type="ECO:0000256" key="1">
    <source>
        <dbReference type="SAM" id="MobiDB-lite"/>
    </source>
</evidence>